<organism evidence="1 2">
    <name type="scientific">Hyalomma asiaticum</name>
    <name type="common">Tick</name>
    <dbReference type="NCBI Taxonomy" id="266040"/>
    <lineage>
        <taxon>Eukaryota</taxon>
        <taxon>Metazoa</taxon>
        <taxon>Ecdysozoa</taxon>
        <taxon>Arthropoda</taxon>
        <taxon>Chelicerata</taxon>
        <taxon>Arachnida</taxon>
        <taxon>Acari</taxon>
        <taxon>Parasitiformes</taxon>
        <taxon>Ixodida</taxon>
        <taxon>Ixodoidea</taxon>
        <taxon>Ixodidae</taxon>
        <taxon>Hyalomminae</taxon>
        <taxon>Hyalomma</taxon>
    </lineage>
</organism>
<name>A0ACB7SYY2_HYAAI</name>
<gene>
    <name evidence="1" type="ORF">HPB50_015690</name>
</gene>
<evidence type="ECO:0000313" key="2">
    <source>
        <dbReference type="Proteomes" id="UP000821845"/>
    </source>
</evidence>
<proteinExistence type="predicted"/>
<sequence length="599" mass="64959">MLPAKKKKKPNRQSKKDIMPTSQSVTMAASGTAPVSGTTAVSGTTVGSGNADVEVENEQIQQGASTFGHGSFQRRIFYYGVVALVVLQCHNRLFAFISPHVDHWCSPTKQYANLSVALWKNIAIPVDDADRYSTCLVYANPGNPNDTTVDRCARWDYDNSSKRQSVRSFWNLVCERAWMVTLAQAVYMSGALFVVPATGYAADTAGRRPVIFGAVFGLVLSSAAGCSAQSFVVYLVARFVSSACASTVHLLTLILLFEIIPLEFRTFYVGFVCSLGVVVADAFFLLLTPLQKHLSWRFVQMITVAPTLVLLSVRSVVYESPIWLISTYRMREAEAVMFKAAVINGARRKEAERAVDAIVTDFSRTCANLSTSVWDTVTSRTIRFRAISVFFTNFTVMFAFFVVTGSSRLEGQGVAKIASVVLLVPSYLAMYLALNSCGRLKLLLLLLALLGGVTALCGITIYARPVEMSYVFVIAAKATASVLIPTNYLFIAELFPTAVRSAVMCGAYTSGRIGAVLAACIAQLKSVGREDLGFAIAALAAFASIVVVMQLPETSVGTKATGELRKGKDLLNIMQRSLAPLRSKGHRTRKKKILSGATS</sequence>
<dbReference type="Proteomes" id="UP000821845">
    <property type="component" value="Chromosome 2"/>
</dbReference>
<keyword evidence="2" id="KW-1185">Reference proteome</keyword>
<comment type="caution">
    <text evidence="1">The sequence shown here is derived from an EMBL/GenBank/DDBJ whole genome shotgun (WGS) entry which is preliminary data.</text>
</comment>
<accession>A0ACB7SYY2</accession>
<reference evidence="1" key="1">
    <citation type="submission" date="2020-05" db="EMBL/GenBank/DDBJ databases">
        <title>Large-scale comparative analyses of tick genomes elucidate their genetic diversity and vector capacities.</title>
        <authorList>
            <person name="Jia N."/>
            <person name="Wang J."/>
            <person name="Shi W."/>
            <person name="Du L."/>
            <person name="Sun Y."/>
            <person name="Zhan W."/>
            <person name="Jiang J."/>
            <person name="Wang Q."/>
            <person name="Zhang B."/>
            <person name="Ji P."/>
            <person name="Sakyi L.B."/>
            <person name="Cui X."/>
            <person name="Yuan T."/>
            <person name="Jiang B."/>
            <person name="Yang W."/>
            <person name="Lam T.T.-Y."/>
            <person name="Chang Q."/>
            <person name="Ding S."/>
            <person name="Wang X."/>
            <person name="Zhu J."/>
            <person name="Ruan X."/>
            <person name="Zhao L."/>
            <person name="Wei J."/>
            <person name="Que T."/>
            <person name="Du C."/>
            <person name="Cheng J."/>
            <person name="Dai P."/>
            <person name="Han X."/>
            <person name="Huang E."/>
            <person name="Gao Y."/>
            <person name="Liu J."/>
            <person name="Shao H."/>
            <person name="Ye R."/>
            <person name="Li L."/>
            <person name="Wei W."/>
            <person name="Wang X."/>
            <person name="Wang C."/>
            <person name="Yang T."/>
            <person name="Huo Q."/>
            <person name="Li W."/>
            <person name="Guo W."/>
            <person name="Chen H."/>
            <person name="Zhou L."/>
            <person name="Ni X."/>
            <person name="Tian J."/>
            <person name="Zhou Y."/>
            <person name="Sheng Y."/>
            <person name="Liu T."/>
            <person name="Pan Y."/>
            <person name="Xia L."/>
            <person name="Li J."/>
            <person name="Zhao F."/>
            <person name="Cao W."/>
        </authorList>
    </citation>
    <scope>NUCLEOTIDE SEQUENCE</scope>
    <source>
        <strain evidence="1">Hyas-2018</strain>
    </source>
</reference>
<evidence type="ECO:0000313" key="1">
    <source>
        <dbReference type="EMBL" id="KAH6939048.1"/>
    </source>
</evidence>
<protein>
    <submittedName>
        <fullName evidence="1">Uncharacterized protein</fullName>
    </submittedName>
</protein>
<dbReference type="EMBL" id="CM023482">
    <property type="protein sequence ID" value="KAH6939048.1"/>
    <property type="molecule type" value="Genomic_DNA"/>
</dbReference>